<protein>
    <submittedName>
        <fullName evidence="1">Uridine kinase</fullName>
    </submittedName>
</protein>
<evidence type="ECO:0000313" key="1">
    <source>
        <dbReference type="EMBL" id="MFC3689804.1"/>
    </source>
</evidence>
<comment type="caution">
    <text evidence="1">The sequence shown here is derived from an EMBL/GenBank/DDBJ whole genome shotgun (WGS) entry which is preliminary data.</text>
</comment>
<reference evidence="2" key="1">
    <citation type="journal article" date="2019" name="Int. J. Syst. Evol. Microbiol.">
        <title>The Global Catalogue of Microorganisms (GCM) 10K type strain sequencing project: providing services to taxonomists for standard genome sequencing and annotation.</title>
        <authorList>
            <consortium name="The Broad Institute Genomics Platform"/>
            <consortium name="The Broad Institute Genome Sequencing Center for Infectious Disease"/>
            <person name="Wu L."/>
            <person name="Ma J."/>
        </authorList>
    </citation>
    <scope>NUCLEOTIDE SEQUENCE [LARGE SCALE GENOMIC DNA]</scope>
    <source>
        <strain evidence="2">NCAIM B.02333</strain>
    </source>
</reference>
<dbReference type="SUPFAM" id="SSF52540">
    <property type="entry name" value="P-loop containing nucleoside triphosphate hydrolases"/>
    <property type="match status" value="1"/>
</dbReference>
<gene>
    <name evidence="1" type="ORF">ACFOLH_15755</name>
</gene>
<dbReference type="Gene3D" id="3.40.50.300">
    <property type="entry name" value="P-loop containing nucleotide triphosphate hydrolases"/>
    <property type="match status" value="1"/>
</dbReference>
<keyword evidence="1" id="KW-0418">Kinase</keyword>
<sequence>MQAVTATPVSAQVLARTALQRAAGLLDVARGAGTVVRLGVDGAVDAETAALADLVASEALAAGTAVLRVRAADFLHRRSVRLEHGPADVDAAFDRWVDWGSLRREVLDPLEDPADLSWLPRLRDAATDRAARETSRTAAPGAVLVVDGPYLLRWELSGALDVAVHLQTSPAALARRFPGDDDPRPGAWARYLDETDPAARADLVVRYDHPDRPALLAGTAP</sequence>
<name>A0ABV7WIZ0_9MICO</name>
<dbReference type="GO" id="GO:0016301">
    <property type="term" value="F:kinase activity"/>
    <property type="evidence" value="ECO:0007669"/>
    <property type="project" value="UniProtKB-KW"/>
</dbReference>
<keyword evidence="1" id="KW-0808">Transferase</keyword>
<keyword evidence="2" id="KW-1185">Reference proteome</keyword>
<dbReference type="Proteomes" id="UP001595685">
    <property type="component" value="Unassembled WGS sequence"/>
</dbReference>
<organism evidence="1 2">
    <name type="scientific">Aquipuribacter hungaricus</name>
    <dbReference type="NCBI Taxonomy" id="545624"/>
    <lineage>
        <taxon>Bacteria</taxon>
        <taxon>Bacillati</taxon>
        <taxon>Actinomycetota</taxon>
        <taxon>Actinomycetes</taxon>
        <taxon>Micrococcales</taxon>
        <taxon>Intrasporangiaceae</taxon>
        <taxon>Aquipuribacter</taxon>
    </lineage>
</organism>
<dbReference type="InterPro" id="IPR027417">
    <property type="entry name" value="P-loop_NTPase"/>
</dbReference>
<dbReference type="EMBL" id="JBHRWW010000013">
    <property type="protein sequence ID" value="MFC3689804.1"/>
    <property type="molecule type" value="Genomic_DNA"/>
</dbReference>
<dbReference type="RefSeq" id="WP_340293647.1">
    <property type="nucleotide sequence ID" value="NZ_JBBEOI010000116.1"/>
</dbReference>
<evidence type="ECO:0000313" key="2">
    <source>
        <dbReference type="Proteomes" id="UP001595685"/>
    </source>
</evidence>
<accession>A0ABV7WIZ0</accession>
<proteinExistence type="predicted"/>